<dbReference type="Proteomes" id="UP000215703">
    <property type="component" value="Chromosome"/>
</dbReference>
<dbReference type="RefSeq" id="WP_095425363.1">
    <property type="nucleotide sequence ID" value="NZ_CP029425.2"/>
</dbReference>
<evidence type="ECO:0000313" key="1">
    <source>
        <dbReference type="EMBL" id="AWL93003.1"/>
    </source>
</evidence>
<sequence length="201" mass="22202">MDFGGGARRDTAVHESGHAVARVLSIGRVGITNDNAIRWIEMDRGSPHCSVFELPLNMPGLKEFGEREGIREGIWPTVEEWRKLFSFMGIDPLEWASVRLFEIAAGAAAQAKFANVPFELVWYDGGCSDDRQKVIETCQRVGLNEAEATGLFAERSKEVCTVMDKTDVWRAVLTLAERLPTTGRMPGDAVISIVQNALHAL</sequence>
<evidence type="ECO:0000313" key="2">
    <source>
        <dbReference type="Proteomes" id="UP000215703"/>
    </source>
</evidence>
<dbReference type="KEGG" id="bot:CIT37_12885"/>
<name>A0A2U8P5L3_9BRAD</name>
<reference evidence="1 2" key="2">
    <citation type="journal article" date="2017" name="Syst. Appl. Microbiol.">
        <title>Soybeans inoculated with root zone soils of Canadian native legumes harbour diverse and novel Bradyrhizobium spp. that possess agricultural potential.</title>
        <authorList>
            <person name="Bromfield E.S.P."/>
            <person name="Cloutier S."/>
            <person name="Tambong J.T."/>
            <person name="Tran Thi T.V."/>
        </authorList>
    </citation>
    <scope>NUCLEOTIDE SEQUENCE [LARGE SCALE GENOMIC DNA]</scope>
    <source>
        <strain evidence="1 2">OO99</strain>
    </source>
</reference>
<dbReference type="AlphaFoldDB" id="A0A2U8P5L3"/>
<reference evidence="1 2" key="1">
    <citation type="journal article" date="2014" name="Int. J. Syst. Evol. Microbiol.">
        <title>Bradyrhizobium ottawaense sp. nov., a symbiotic nitrogen fixing bacterium from root nodules of soybeans in Canada.</title>
        <authorList>
            <person name="Yu X."/>
            <person name="Cloutier S."/>
            <person name="Tambong J.T."/>
            <person name="Bromfield E.S."/>
        </authorList>
    </citation>
    <scope>NUCLEOTIDE SEQUENCE [LARGE SCALE GENOMIC DNA]</scope>
    <source>
        <strain evidence="1 2">OO99</strain>
    </source>
</reference>
<gene>
    <name evidence="1" type="ORF">CIT37_12885</name>
</gene>
<dbReference type="GeneID" id="92963529"/>
<protein>
    <recommendedName>
        <fullName evidence="3">Peptidase M41 domain-containing protein</fullName>
    </recommendedName>
</protein>
<organism evidence="1 2">
    <name type="scientific">Bradyrhizobium ottawaense</name>
    <dbReference type="NCBI Taxonomy" id="931866"/>
    <lineage>
        <taxon>Bacteria</taxon>
        <taxon>Pseudomonadati</taxon>
        <taxon>Pseudomonadota</taxon>
        <taxon>Alphaproteobacteria</taxon>
        <taxon>Hyphomicrobiales</taxon>
        <taxon>Nitrobacteraceae</taxon>
        <taxon>Bradyrhizobium</taxon>
    </lineage>
</organism>
<dbReference type="EMBL" id="CP029425">
    <property type="protein sequence ID" value="AWL93003.1"/>
    <property type="molecule type" value="Genomic_DNA"/>
</dbReference>
<accession>A0A2U8P5L3</accession>
<evidence type="ECO:0008006" key="3">
    <source>
        <dbReference type="Google" id="ProtNLM"/>
    </source>
</evidence>
<proteinExistence type="predicted"/>